<name>A0AAP5E9D2_9GAMM</name>
<dbReference type="Proteomes" id="UP001226084">
    <property type="component" value="Unassembled WGS sequence"/>
</dbReference>
<organism evidence="1 2">
    <name type="scientific">Stenotrophomonas rhizophila</name>
    <dbReference type="NCBI Taxonomy" id="216778"/>
    <lineage>
        <taxon>Bacteria</taxon>
        <taxon>Pseudomonadati</taxon>
        <taxon>Pseudomonadota</taxon>
        <taxon>Gammaproteobacteria</taxon>
        <taxon>Lysobacterales</taxon>
        <taxon>Lysobacteraceae</taxon>
        <taxon>Stenotrophomonas</taxon>
    </lineage>
</organism>
<dbReference type="AlphaFoldDB" id="A0AAP5E9D2"/>
<proteinExistence type="predicted"/>
<dbReference type="EMBL" id="JAUTAS010000001">
    <property type="protein sequence ID" value="MDQ1108017.1"/>
    <property type="molecule type" value="Genomic_DNA"/>
</dbReference>
<gene>
    <name evidence="1" type="ORF">QE424_001176</name>
</gene>
<evidence type="ECO:0000313" key="1">
    <source>
        <dbReference type="EMBL" id="MDQ1108017.1"/>
    </source>
</evidence>
<sequence length="234" mass="25120">MSADWPLPTAPAPDAADLAHWGEPVVAAVGQQDAATPAAARAAHPLLDLLGQLALVLQATAPGGVRRQTGWWGRLLGRDVEGELDARDCQSRLGVLLAQTDVAAQALREQSSRYPTAQATALDAARAIQRWADAGAAQLSTLPAQLQPVLAQRVDHLRRLAAVQQLEAGQWQLLFEQDSALLARSQRITETLLPAWRQAVLARRAGDQQQRNQQAAQLQAQITAELASAQARLD</sequence>
<dbReference type="RefSeq" id="WP_307106649.1">
    <property type="nucleotide sequence ID" value="NZ_JAUTAS010000001.1"/>
</dbReference>
<evidence type="ECO:0000313" key="2">
    <source>
        <dbReference type="Proteomes" id="UP001226084"/>
    </source>
</evidence>
<protein>
    <recommendedName>
        <fullName evidence="3">Cell division protein FtsY</fullName>
    </recommendedName>
</protein>
<reference evidence="1" key="1">
    <citation type="submission" date="2023-07" db="EMBL/GenBank/DDBJ databases">
        <title>Functional and genomic diversity of the sorghum phyllosphere microbiome.</title>
        <authorList>
            <person name="Shade A."/>
        </authorList>
    </citation>
    <scope>NUCLEOTIDE SEQUENCE</scope>
    <source>
        <strain evidence="1">SORGH_AS_0457</strain>
    </source>
</reference>
<evidence type="ECO:0008006" key="3">
    <source>
        <dbReference type="Google" id="ProtNLM"/>
    </source>
</evidence>
<accession>A0AAP5E9D2</accession>
<comment type="caution">
    <text evidence="1">The sequence shown here is derived from an EMBL/GenBank/DDBJ whole genome shotgun (WGS) entry which is preliminary data.</text>
</comment>